<feature type="compositionally biased region" description="Low complexity" evidence="4">
    <location>
        <begin position="476"/>
        <end position="491"/>
    </location>
</feature>
<dbReference type="EMBL" id="LIHL02000016">
    <property type="protein sequence ID" value="KAF5442661.1"/>
    <property type="molecule type" value="Genomic_DNA"/>
</dbReference>
<evidence type="ECO:0000256" key="2">
    <source>
        <dbReference type="PROSITE-ProRule" id="PRU01002"/>
    </source>
</evidence>
<dbReference type="GO" id="GO:0006351">
    <property type="term" value="P:DNA-templated transcription"/>
    <property type="evidence" value="ECO:0007669"/>
    <property type="project" value="UniProtKB-UniRule"/>
</dbReference>
<dbReference type="Pfam" id="PF08879">
    <property type="entry name" value="WRC"/>
    <property type="match status" value="1"/>
</dbReference>
<dbReference type="GO" id="GO:0005634">
    <property type="term" value="C:nucleus"/>
    <property type="evidence" value="ECO:0007669"/>
    <property type="project" value="UniProtKB-SubCell"/>
</dbReference>
<feature type="region of interest" description="Disordered" evidence="4">
    <location>
        <begin position="155"/>
        <end position="187"/>
    </location>
</feature>
<dbReference type="InterPro" id="IPR014977">
    <property type="entry name" value="WRC_dom"/>
</dbReference>
<name>A0A833WTC3_JUGRE</name>
<feature type="short sequence motif" description="Bipartite nuclear localization signal" evidence="2">
    <location>
        <begin position="133"/>
        <end position="143"/>
    </location>
</feature>
<comment type="function">
    <text evidence="3">Transcription activator.</text>
</comment>
<dbReference type="PROSITE" id="PS51667">
    <property type="entry name" value="WRC"/>
    <property type="match status" value="1"/>
</dbReference>
<feature type="domain" description="WRC" evidence="5">
    <location>
        <begin position="128"/>
        <end position="172"/>
    </location>
</feature>
<feature type="short sequence motif" description="Bipartite nuclear localization signal" evidence="2">
    <location>
        <begin position="161"/>
        <end position="168"/>
    </location>
</feature>
<gene>
    <name evidence="6" type="ORF">F2P56_035297</name>
</gene>
<feature type="region of interest" description="Disordered" evidence="4">
    <location>
        <begin position="438"/>
        <end position="494"/>
    </location>
</feature>
<evidence type="ECO:0000313" key="7">
    <source>
        <dbReference type="Proteomes" id="UP000619265"/>
    </source>
</evidence>
<protein>
    <recommendedName>
        <fullName evidence="3">Growth-regulating factor</fullName>
    </recommendedName>
</protein>
<evidence type="ECO:0000259" key="5">
    <source>
        <dbReference type="PROSITE" id="PS51667"/>
    </source>
</evidence>
<comment type="caution">
    <text evidence="6">The sequence shown here is derived from an EMBL/GenBank/DDBJ whole genome shotgun (WGS) entry which is preliminary data.</text>
</comment>
<keyword evidence="3" id="KW-0805">Transcription regulation</keyword>
<comment type="domain">
    <text evidence="3">The QLQ domain and WRC domain may be involved in protein-protein interaction and DNA-binding, respectively.</text>
</comment>
<comment type="similarity">
    <text evidence="3">Belongs to the GRF family.</text>
</comment>
<evidence type="ECO:0000313" key="6">
    <source>
        <dbReference type="EMBL" id="KAF5442661.1"/>
    </source>
</evidence>
<reference evidence="6" key="1">
    <citation type="submission" date="2015-10" db="EMBL/GenBank/DDBJ databases">
        <authorList>
            <person name="Martinez-Garcia P.J."/>
            <person name="Crepeau M.W."/>
            <person name="Puiu D."/>
            <person name="Gonzalez-Ibeas D."/>
            <person name="Whalen J."/>
            <person name="Stevens K."/>
            <person name="Paul R."/>
            <person name="Butterfield T."/>
            <person name="Britton M."/>
            <person name="Reagan R."/>
            <person name="Chakraborty S."/>
            <person name="Walawage S.L."/>
            <person name="Vasquez-Gross H.A."/>
            <person name="Cardeno C."/>
            <person name="Famula R."/>
            <person name="Pratt K."/>
            <person name="Kuruganti S."/>
            <person name="Aradhya M.K."/>
            <person name="Leslie C.A."/>
            <person name="Dandekar A.M."/>
            <person name="Salzberg S.L."/>
            <person name="Wegrzyn J.L."/>
            <person name="Langley C.H."/>
            <person name="Neale D.B."/>
        </authorList>
    </citation>
    <scope>NUCLEOTIDE SEQUENCE</scope>
    <source>
        <tissue evidence="6">Leaves</tissue>
    </source>
</reference>
<feature type="compositionally biased region" description="Basic residues" evidence="4">
    <location>
        <begin position="158"/>
        <end position="167"/>
    </location>
</feature>
<keyword evidence="1 2" id="KW-0539">Nucleus</keyword>
<keyword evidence="3" id="KW-0010">Activator</keyword>
<organism evidence="6 7">
    <name type="scientific">Juglans regia</name>
    <name type="common">English walnut</name>
    <dbReference type="NCBI Taxonomy" id="51240"/>
    <lineage>
        <taxon>Eukaryota</taxon>
        <taxon>Viridiplantae</taxon>
        <taxon>Streptophyta</taxon>
        <taxon>Embryophyta</taxon>
        <taxon>Tracheophyta</taxon>
        <taxon>Spermatophyta</taxon>
        <taxon>Magnoliopsida</taxon>
        <taxon>eudicotyledons</taxon>
        <taxon>Gunneridae</taxon>
        <taxon>Pentapetalae</taxon>
        <taxon>rosids</taxon>
        <taxon>fabids</taxon>
        <taxon>Fagales</taxon>
        <taxon>Juglandaceae</taxon>
        <taxon>Juglans</taxon>
    </lineage>
</organism>
<dbReference type="PANTHER" id="PTHR31602:SF101">
    <property type="entry name" value="GROWTH-REGULATING FACTOR 7"/>
    <property type="match status" value="1"/>
</dbReference>
<evidence type="ECO:0000256" key="1">
    <source>
        <dbReference type="ARBA" id="ARBA00023242"/>
    </source>
</evidence>
<dbReference type="PANTHER" id="PTHR31602">
    <property type="entry name" value="GROWTH-REGULATING FACTOR 5"/>
    <property type="match status" value="1"/>
</dbReference>
<proteinExistence type="inferred from homology"/>
<dbReference type="InterPro" id="IPR031137">
    <property type="entry name" value="GRF"/>
</dbReference>
<evidence type="ECO:0000256" key="4">
    <source>
        <dbReference type="SAM" id="MobiDB-lite"/>
    </source>
</evidence>
<keyword evidence="3" id="KW-0804">Transcription</keyword>
<sequence length="503" mass="53861">MDSFDVLDEEAKENSGDVPKLGVKLESIEPVSDKAIMVHHENHHRPCPSCETQVGDGDGPRCSNSTITSGAYDVVVAAAVSGAAVPGSGAVVRAVQPSDISTYSTPHTVSKFPVGSSGLNLRLSNSSDPEPGRCKRTDGKKWRCSRDVAPNHKYCERHLHRGRPRSRKPVEIQANNSSSSSKRTRREDYSALPTFVNIPIPRPTVNNNSVSSQFLGPTAGSPFHRPTDVSLTSHNDPRSLDWVVKGEPVPMATTDQQWHHLMQNKMEFASETFSHCHPNASIFKQNYPEEPLNLNSYVYFSTCEDTQSKDCPLFLNSDMISTQEPHTGTTRGFIDAWSNAVTEENIANSSTLCSVSSNGFSPSLLTLSMGGSNSIDDEMGQLQMGSGLIGRNRNNESGSKSDISRWYTPASSVAAPTPGGPLAEVLRPSMVAIAAAAASNVSSPTPGNGDSRGDSTRSHATMVSSPSGVLQKTFASLSDSSGNSSPNLGSSRATPEIAMLWLN</sequence>
<feature type="compositionally biased region" description="Polar residues" evidence="4">
    <location>
        <begin position="439"/>
        <end position="448"/>
    </location>
</feature>
<feature type="compositionally biased region" description="Polar residues" evidence="4">
    <location>
        <begin position="458"/>
        <end position="475"/>
    </location>
</feature>
<dbReference type="Gramene" id="Jr16_05190_p1">
    <property type="protein sequence ID" value="cds.Jr16_05190_p1"/>
    <property type="gene ID" value="Jr16_05190"/>
</dbReference>
<accession>A0A833WTC3</accession>
<feature type="region of interest" description="Disordered" evidence="4">
    <location>
        <begin position="101"/>
        <end position="140"/>
    </location>
</feature>
<dbReference type="Proteomes" id="UP000619265">
    <property type="component" value="Unassembled WGS sequence"/>
</dbReference>
<evidence type="ECO:0000256" key="3">
    <source>
        <dbReference type="RuleBase" id="RU367127"/>
    </source>
</evidence>
<feature type="compositionally biased region" description="Basic and acidic residues" evidence="4">
    <location>
        <begin position="130"/>
        <end position="140"/>
    </location>
</feature>
<comment type="subcellular location">
    <subcellularLocation>
        <location evidence="2 3">Nucleus</location>
    </subcellularLocation>
</comment>
<dbReference type="GO" id="GO:0032502">
    <property type="term" value="P:developmental process"/>
    <property type="evidence" value="ECO:0007669"/>
    <property type="project" value="InterPro"/>
</dbReference>
<dbReference type="AlphaFoldDB" id="A0A833WTC3"/>
<reference evidence="6" key="2">
    <citation type="submission" date="2020-03" db="EMBL/GenBank/DDBJ databases">
        <title>Walnut 2.0.</title>
        <authorList>
            <person name="Marrano A."/>
            <person name="Britton M."/>
            <person name="Zimin A.V."/>
            <person name="Zaini P.A."/>
            <person name="Workman R."/>
            <person name="Puiu D."/>
            <person name="Bianco L."/>
            <person name="Allen B.J."/>
            <person name="Troggio M."/>
            <person name="Leslie C.A."/>
            <person name="Timp W."/>
            <person name="Dendekar A."/>
            <person name="Salzberg S.L."/>
            <person name="Neale D.B."/>
        </authorList>
    </citation>
    <scope>NUCLEOTIDE SEQUENCE</scope>
    <source>
        <tissue evidence="6">Leaves</tissue>
    </source>
</reference>
<feature type="compositionally biased region" description="Low complexity" evidence="4">
    <location>
        <begin position="115"/>
        <end position="127"/>
    </location>
</feature>
<dbReference type="GO" id="GO:0005524">
    <property type="term" value="F:ATP binding"/>
    <property type="evidence" value="ECO:0007669"/>
    <property type="project" value="UniProtKB-UniRule"/>
</dbReference>